<accession>A0A645CQ95</accession>
<dbReference type="AlphaFoldDB" id="A0A645CQ95"/>
<dbReference type="EMBL" id="VSSQ01029083">
    <property type="protein sequence ID" value="MPM79054.1"/>
    <property type="molecule type" value="Genomic_DNA"/>
</dbReference>
<evidence type="ECO:0000313" key="1">
    <source>
        <dbReference type="EMBL" id="MPM79054.1"/>
    </source>
</evidence>
<gene>
    <name evidence="1" type="ORF">SDC9_126085</name>
</gene>
<reference evidence="1" key="1">
    <citation type="submission" date="2019-08" db="EMBL/GenBank/DDBJ databases">
        <authorList>
            <person name="Kucharzyk K."/>
            <person name="Murdoch R.W."/>
            <person name="Higgins S."/>
            <person name="Loffler F."/>
        </authorList>
    </citation>
    <scope>NUCLEOTIDE SEQUENCE</scope>
</reference>
<proteinExistence type="predicted"/>
<sequence length="171" mass="19627">MQLLREREVLFDVEHLQVLRAALCEGRRHRARRAARAENEELMLGDVHTAARLKSLDTTGAVRVVPDEPSLPVDDDSVDDLRTARRFVKAVQVLVDDSFEGHRHGGAAEMEPLEIPHDMLEVLHFNFVRRVKTVHAQRLIDAVVQICRRALPQRIAEKPDKFCVDCRIEHF</sequence>
<comment type="caution">
    <text evidence="1">The sequence shown here is derived from an EMBL/GenBank/DDBJ whole genome shotgun (WGS) entry which is preliminary data.</text>
</comment>
<name>A0A645CQ95_9ZZZZ</name>
<organism evidence="1">
    <name type="scientific">bioreactor metagenome</name>
    <dbReference type="NCBI Taxonomy" id="1076179"/>
    <lineage>
        <taxon>unclassified sequences</taxon>
        <taxon>metagenomes</taxon>
        <taxon>ecological metagenomes</taxon>
    </lineage>
</organism>
<protein>
    <submittedName>
        <fullName evidence="1">Uncharacterized protein</fullName>
    </submittedName>
</protein>